<keyword evidence="1" id="KW-0732">Signal</keyword>
<comment type="caution">
    <text evidence="2">The sequence shown here is derived from an EMBL/GenBank/DDBJ whole genome shotgun (WGS) entry which is preliminary data.</text>
</comment>
<keyword evidence="3" id="KW-1185">Reference proteome</keyword>
<reference evidence="3" key="1">
    <citation type="journal article" date="2017" name="Genome Announc.">
        <title>Draft Genome Sequence of Terrimicrobium sacchariphilum NM-5T, a Facultative Anaerobic Soil Bacterium of the Class Spartobacteria.</title>
        <authorList>
            <person name="Qiu Y.L."/>
            <person name="Tourlousse D.M."/>
            <person name="Matsuura N."/>
            <person name="Ohashi A."/>
            <person name="Sekiguchi Y."/>
        </authorList>
    </citation>
    <scope>NUCLEOTIDE SEQUENCE [LARGE SCALE GENOMIC DNA]</scope>
    <source>
        <strain evidence="3">NM-5</strain>
    </source>
</reference>
<feature type="chain" id="PRO_5007524818" evidence="1">
    <location>
        <begin position="21"/>
        <end position="184"/>
    </location>
</feature>
<gene>
    <name evidence="2" type="ORF">TSACC_22827</name>
</gene>
<dbReference type="InParanoid" id="A0A146GB12"/>
<organism evidence="2 3">
    <name type="scientific">Terrimicrobium sacchariphilum</name>
    <dbReference type="NCBI Taxonomy" id="690879"/>
    <lineage>
        <taxon>Bacteria</taxon>
        <taxon>Pseudomonadati</taxon>
        <taxon>Verrucomicrobiota</taxon>
        <taxon>Terrimicrobiia</taxon>
        <taxon>Terrimicrobiales</taxon>
        <taxon>Terrimicrobiaceae</taxon>
        <taxon>Terrimicrobium</taxon>
    </lineage>
</organism>
<dbReference type="RefSeq" id="WP_075080034.1">
    <property type="nucleotide sequence ID" value="NZ_BDCO01000002.1"/>
</dbReference>
<protein>
    <submittedName>
        <fullName evidence="2">PEP-CTERM protein-sorting domain-containing protein</fullName>
    </submittedName>
</protein>
<accession>A0A146GB12</accession>
<proteinExistence type="predicted"/>
<dbReference type="Proteomes" id="UP000076023">
    <property type="component" value="Unassembled WGS sequence"/>
</dbReference>
<evidence type="ECO:0000313" key="3">
    <source>
        <dbReference type="Proteomes" id="UP000076023"/>
    </source>
</evidence>
<name>A0A146GB12_TERSA</name>
<dbReference type="OrthoDB" id="9840757at2"/>
<evidence type="ECO:0000256" key="1">
    <source>
        <dbReference type="SAM" id="SignalP"/>
    </source>
</evidence>
<dbReference type="EMBL" id="BDCO01000002">
    <property type="protein sequence ID" value="GAT34402.1"/>
    <property type="molecule type" value="Genomic_DNA"/>
</dbReference>
<evidence type="ECO:0000313" key="2">
    <source>
        <dbReference type="EMBL" id="GAT34402.1"/>
    </source>
</evidence>
<sequence>MKSFVVLLALVIVQVQQARAQILTNFGSDQFTITYSDFTDVQTHSSLQISGNDWSELAGIISTVIIPASTIELTLTGTLSGANPGSAFQIALLDTEENTVYFDGSWGSYSPGVEMSAVLTRYAPVAGFNGQIVKVALFTAGSGASLNFTLKELRTTAVPEPSISLALLLGAICCAIRFRKRVVA</sequence>
<dbReference type="NCBIfam" id="TIGR02595">
    <property type="entry name" value="PEP_CTERM"/>
    <property type="match status" value="1"/>
</dbReference>
<dbReference type="STRING" id="690879.TSACC_22827"/>
<dbReference type="AlphaFoldDB" id="A0A146GB12"/>
<dbReference type="InterPro" id="IPR013424">
    <property type="entry name" value="Ice-binding_C"/>
</dbReference>
<feature type="signal peptide" evidence="1">
    <location>
        <begin position="1"/>
        <end position="20"/>
    </location>
</feature>